<sequence>MYSPRSPTPCLPLIHFESIPISHGHPWDLHSIPRLPFYQRNAMARWIGICCRREREGKKETVLCVSQKSRREKVCLEKKEKEVGVEIKESLSSCTCQSEQGSDKECEFTAFLEAGVA</sequence>
<accession>A0A8X6NI00</accession>
<gene>
    <name evidence="1" type="ORF">NPIL_72351</name>
</gene>
<proteinExistence type="predicted"/>
<name>A0A8X6NI00_NEPPI</name>
<evidence type="ECO:0000313" key="2">
    <source>
        <dbReference type="Proteomes" id="UP000887013"/>
    </source>
</evidence>
<dbReference type="EMBL" id="BMAW01058244">
    <property type="protein sequence ID" value="GFT15242.1"/>
    <property type="molecule type" value="Genomic_DNA"/>
</dbReference>
<reference evidence="1" key="1">
    <citation type="submission" date="2020-08" db="EMBL/GenBank/DDBJ databases">
        <title>Multicomponent nature underlies the extraordinary mechanical properties of spider dragline silk.</title>
        <authorList>
            <person name="Kono N."/>
            <person name="Nakamura H."/>
            <person name="Mori M."/>
            <person name="Yoshida Y."/>
            <person name="Ohtoshi R."/>
            <person name="Malay A.D."/>
            <person name="Moran D.A.P."/>
            <person name="Tomita M."/>
            <person name="Numata K."/>
            <person name="Arakawa K."/>
        </authorList>
    </citation>
    <scope>NUCLEOTIDE SEQUENCE</scope>
</reference>
<evidence type="ECO:0000313" key="1">
    <source>
        <dbReference type="EMBL" id="GFT15242.1"/>
    </source>
</evidence>
<dbReference type="AlphaFoldDB" id="A0A8X6NI00"/>
<protein>
    <submittedName>
        <fullName evidence="1">Uncharacterized protein</fullName>
    </submittedName>
</protein>
<keyword evidence="2" id="KW-1185">Reference proteome</keyword>
<organism evidence="1 2">
    <name type="scientific">Nephila pilipes</name>
    <name type="common">Giant wood spider</name>
    <name type="synonym">Nephila maculata</name>
    <dbReference type="NCBI Taxonomy" id="299642"/>
    <lineage>
        <taxon>Eukaryota</taxon>
        <taxon>Metazoa</taxon>
        <taxon>Ecdysozoa</taxon>
        <taxon>Arthropoda</taxon>
        <taxon>Chelicerata</taxon>
        <taxon>Arachnida</taxon>
        <taxon>Araneae</taxon>
        <taxon>Araneomorphae</taxon>
        <taxon>Entelegynae</taxon>
        <taxon>Araneoidea</taxon>
        <taxon>Nephilidae</taxon>
        <taxon>Nephila</taxon>
    </lineage>
</organism>
<comment type="caution">
    <text evidence="1">The sequence shown here is derived from an EMBL/GenBank/DDBJ whole genome shotgun (WGS) entry which is preliminary data.</text>
</comment>
<dbReference type="Proteomes" id="UP000887013">
    <property type="component" value="Unassembled WGS sequence"/>
</dbReference>